<dbReference type="PANTHER" id="PTHR24220:SF685">
    <property type="entry name" value="ABC TRANSPORTER RELATED"/>
    <property type="match status" value="1"/>
</dbReference>
<dbReference type="PANTHER" id="PTHR24220">
    <property type="entry name" value="IMPORT ATP-BINDING PROTEIN"/>
    <property type="match status" value="1"/>
</dbReference>
<proteinExistence type="predicted"/>
<gene>
    <name evidence="5" type="ORF">D5H78_10770</name>
</gene>
<evidence type="ECO:0000313" key="6">
    <source>
        <dbReference type="Proteomes" id="UP000265614"/>
    </source>
</evidence>
<dbReference type="InterPro" id="IPR003439">
    <property type="entry name" value="ABC_transporter-like_ATP-bd"/>
</dbReference>
<accession>A0A3A3YWU6</accession>
<dbReference type="AlphaFoldDB" id="A0A3A3YWU6"/>
<feature type="domain" description="ABC transporter" evidence="4">
    <location>
        <begin position="7"/>
        <end position="234"/>
    </location>
</feature>
<name>A0A3A3YWU6_9ACTN</name>
<keyword evidence="1" id="KW-0813">Transport</keyword>
<dbReference type="Pfam" id="PF00005">
    <property type="entry name" value="ABC_tran"/>
    <property type="match status" value="1"/>
</dbReference>
<dbReference type="InterPro" id="IPR017911">
    <property type="entry name" value="MacB-like_ATP-bd"/>
</dbReference>
<comment type="caution">
    <text evidence="5">The sequence shown here is derived from an EMBL/GenBank/DDBJ whole genome shotgun (WGS) entry which is preliminary data.</text>
</comment>
<reference evidence="5 6" key="1">
    <citation type="submission" date="2018-09" db="EMBL/GenBank/DDBJ databases">
        <title>YIM 75000 draft genome.</title>
        <authorList>
            <person name="Tang S."/>
            <person name="Feng Y."/>
        </authorList>
    </citation>
    <scope>NUCLEOTIDE SEQUENCE [LARGE SCALE GENOMIC DNA]</scope>
    <source>
        <strain evidence="5 6">YIM 75000</strain>
    </source>
</reference>
<sequence length="234" mass="24304">MADAPAVLVEDVHLTHGTGPRAVHALRGASLSVAPGELLAVKGRSGAGKTTLLDVVAGLRRPDRGRVVVDGHEVTALGEAELGRLRREVVGSVFQTFGLVPVLTARENVGVPLRLAGVDPAEREARVDVVLRLVGLQDHAEQRPGELSGGQQQRVAVARALAARPRVLLADEPTGQLDSQTGRAVMDLLVAVVRSTGVAALVATHDASLVERADRVVELHDGVVRPASAPPGAA</sequence>
<evidence type="ECO:0000256" key="2">
    <source>
        <dbReference type="ARBA" id="ARBA00022741"/>
    </source>
</evidence>
<dbReference type="Proteomes" id="UP000265614">
    <property type="component" value="Unassembled WGS sequence"/>
</dbReference>
<evidence type="ECO:0000256" key="1">
    <source>
        <dbReference type="ARBA" id="ARBA00022448"/>
    </source>
</evidence>
<organism evidence="5 6">
    <name type="scientific">Vallicoccus soli</name>
    <dbReference type="NCBI Taxonomy" id="2339232"/>
    <lineage>
        <taxon>Bacteria</taxon>
        <taxon>Bacillati</taxon>
        <taxon>Actinomycetota</taxon>
        <taxon>Actinomycetes</taxon>
        <taxon>Motilibacterales</taxon>
        <taxon>Vallicoccaceae</taxon>
        <taxon>Vallicoccus</taxon>
    </lineage>
</organism>
<dbReference type="PROSITE" id="PS00211">
    <property type="entry name" value="ABC_TRANSPORTER_1"/>
    <property type="match status" value="1"/>
</dbReference>
<dbReference type="GO" id="GO:0005886">
    <property type="term" value="C:plasma membrane"/>
    <property type="evidence" value="ECO:0007669"/>
    <property type="project" value="TreeGrafter"/>
</dbReference>
<dbReference type="InterPro" id="IPR003593">
    <property type="entry name" value="AAA+_ATPase"/>
</dbReference>
<evidence type="ECO:0000313" key="5">
    <source>
        <dbReference type="EMBL" id="RJK96037.1"/>
    </source>
</evidence>
<dbReference type="PROSITE" id="PS50893">
    <property type="entry name" value="ABC_TRANSPORTER_2"/>
    <property type="match status" value="1"/>
</dbReference>
<keyword evidence="3 5" id="KW-0067">ATP-binding</keyword>
<keyword evidence="6" id="KW-1185">Reference proteome</keyword>
<keyword evidence="2" id="KW-0547">Nucleotide-binding</keyword>
<evidence type="ECO:0000256" key="3">
    <source>
        <dbReference type="ARBA" id="ARBA00022840"/>
    </source>
</evidence>
<dbReference type="EMBL" id="QZEZ01000004">
    <property type="protein sequence ID" value="RJK96037.1"/>
    <property type="molecule type" value="Genomic_DNA"/>
</dbReference>
<dbReference type="InterPro" id="IPR017871">
    <property type="entry name" value="ABC_transporter-like_CS"/>
</dbReference>
<dbReference type="GO" id="GO:0022857">
    <property type="term" value="F:transmembrane transporter activity"/>
    <property type="evidence" value="ECO:0007669"/>
    <property type="project" value="TreeGrafter"/>
</dbReference>
<dbReference type="Gene3D" id="3.40.50.300">
    <property type="entry name" value="P-loop containing nucleotide triphosphate hydrolases"/>
    <property type="match status" value="1"/>
</dbReference>
<dbReference type="InterPro" id="IPR015854">
    <property type="entry name" value="ABC_transpr_LolD-like"/>
</dbReference>
<dbReference type="CDD" id="cd03255">
    <property type="entry name" value="ABC_MJ0796_LolCDE_FtsE"/>
    <property type="match status" value="1"/>
</dbReference>
<evidence type="ECO:0000259" key="4">
    <source>
        <dbReference type="PROSITE" id="PS50893"/>
    </source>
</evidence>
<protein>
    <submittedName>
        <fullName evidence="5">ABC transporter ATP-binding protein</fullName>
    </submittedName>
</protein>
<dbReference type="RefSeq" id="WP_119950463.1">
    <property type="nucleotide sequence ID" value="NZ_QZEZ01000004.1"/>
</dbReference>
<dbReference type="GO" id="GO:0005524">
    <property type="term" value="F:ATP binding"/>
    <property type="evidence" value="ECO:0007669"/>
    <property type="project" value="UniProtKB-KW"/>
</dbReference>
<dbReference type="GO" id="GO:0016887">
    <property type="term" value="F:ATP hydrolysis activity"/>
    <property type="evidence" value="ECO:0007669"/>
    <property type="project" value="InterPro"/>
</dbReference>
<dbReference type="SMART" id="SM00382">
    <property type="entry name" value="AAA"/>
    <property type="match status" value="1"/>
</dbReference>
<dbReference type="OrthoDB" id="9802264at2"/>
<dbReference type="SUPFAM" id="SSF52540">
    <property type="entry name" value="P-loop containing nucleoside triphosphate hydrolases"/>
    <property type="match status" value="1"/>
</dbReference>
<dbReference type="InterPro" id="IPR027417">
    <property type="entry name" value="P-loop_NTPase"/>
</dbReference>